<gene>
    <name evidence="1" type="ORF">TM448B02305_0010</name>
</gene>
<proteinExistence type="predicted"/>
<dbReference type="AlphaFoldDB" id="A0A6M3XTG9"/>
<protein>
    <submittedName>
        <fullName evidence="1">Uncharacterized protein</fullName>
    </submittedName>
</protein>
<evidence type="ECO:0000313" key="1">
    <source>
        <dbReference type="EMBL" id="QJI01142.1"/>
    </source>
</evidence>
<name>A0A6M3XTG9_9ZZZZ</name>
<accession>A0A6M3XTG9</accession>
<reference evidence="1" key="1">
    <citation type="submission" date="2020-03" db="EMBL/GenBank/DDBJ databases">
        <title>The deep terrestrial virosphere.</title>
        <authorList>
            <person name="Holmfeldt K."/>
            <person name="Nilsson E."/>
            <person name="Simone D."/>
            <person name="Lopez-Fernandez M."/>
            <person name="Wu X."/>
            <person name="de Brujin I."/>
            <person name="Lundin D."/>
            <person name="Andersson A."/>
            <person name="Bertilsson S."/>
            <person name="Dopson M."/>
        </authorList>
    </citation>
    <scope>NUCLEOTIDE SEQUENCE</scope>
    <source>
        <strain evidence="1">TM448B02305</strain>
    </source>
</reference>
<organism evidence="1">
    <name type="scientific">viral metagenome</name>
    <dbReference type="NCBI Taxonomy" id="1070528"/>
    <lineage>
        <taxon>unclassified sequences</taxon>
        <taxon>metagenomes</taxon>
        <taxon>organismal metagenomes</taxon>
    </lineage>
</organism>
<dbReference type="EMBL" id="MT144900">
    <property type="protein sequence ID" value="QJI01142.1"/>
    <property type="molecule type" value="Genomic_DNA"/>
</dbReference>
<sequence>MPFKGKRGKYQMKRVVILQHAGNLMGMKPQLTKRATPKYYNYFLECGHCLEFLPNTRTRWIEYNLHRNGVKIYKNCPTCVKLAILTDEVK</sequence>